<dbReference type="Proteomes" id="UP001214043">
    <property type="component" value="Chromosome"/>
</dbReference>
<sequence>MEIKEATQLFSALSQESRLATVKHLIKLGPRGAPAGDVAKALDVPAPTMSFHLKELERAGLIHARREGRKIIYAADYGGLRELIDFLLADCCGGDKRLCGPYVIMKESA</sequence>
<evidence type="ECO:0000256" key="1">
    <source>
        <dbReference type="ARBA" id="ARBA00023015"/>
    </source>
</evidence>
<dbReference type="EMBL" id="CP118166">
    <property type="protein sequence ID" value="WDI33009.1"/>
    <property type="molecule type" value="Genomic_DNA"/>
</dbReference>
<dbReference type="PANTHER" id="PTHR43132:SF2">
    <property type="entry name" value="ARSENICAL RESISTANCE OPERON REPRESSOR ARSR-RELATED"/>
    <property type="match status" value="1"/>
</dbReference>
<dbReference type="PROSITE" id="PS50987">
    <property type="entry name" value="HTH_ARSR_2"/>
    <property type="match status" value="1"/>
</dbReference>
<dbReference type="Gene3D" id="1.10.10.10">
    <property type="entry name" value="Winged helix-like DNA-binding domain superfamily/Winged helix DNA-binding domain"/>
    <property type="match status" value="1"/>
</dbReference>
<name>A0AAE9ZDJ3_9PROT</name>
<feature type="domain" description="HTH arsR-type" evidence="4">
    <location>
        <begin position="1"/>
        <end position="95"/>
    </location>
</feature>
<proteinExistence type="predicted"/>
<dbReference type="GO" id="GO:0003700">
    <property type="term" value="F:DNA-binding transcription factor activity"/>
    <property type="evidence" value="ECO:0007669"/>
    <property type="project" value="InterPro"/>
</dbReference>
<dbReference type="KEGG" id="hfl:PUV54_07340"/>
<dbReference type="AlphaFoldDB" id="A0AAE9ZDJ3"/>
<reference evidence="5" key="1">
    <citation type="submission" date="2023-02" db="EMBL/GenBank/DDBJ databases">
        <title>Genome sequence of Hyphococcus flavus.</title>
        <authorList>
            <person name="Rong J.-C."/>
            <person name="Zhao Q."/>
            <person name="Yi M."/>
            <person name="Wu J.-Y."/>
        </authorList>
    </citation>
    <scope>NUCLEOTIDE SEQUENCE</scope>
    <source>
        <strain evidence="5">MCCC 1K03223</strain>
    </source>
</reference>
<dbReference type="RefSeq" id="WP_274494966.1">
    <property type="nucleotide sequence ID" value="NZ_CP118166.1"/>
</dbReference>
<dbReference type="InterPro" id="IPR036390">
    <property type="entry name" value="WH_DNA-bd_sf"/>
</dbReference>
<dbReference type="NCBIfam" id="NF033788">
    <property type="entry name" value="HTH_metalloreg"/>
    <property type="match status" value="1"/>
</dbReference>
<evidence type="ECO:0000313" key="6">
    <source>
        <dbReference type="Proteomes" id="UP001214043"/>
    </source>
</evidence>
<evidence type="ECO:0000259" key="4">
    <source>
        <dbReference type="PROSITE" id="PS50987"/>
    </source>
</evidence>
<evidence type="ECO:0000256" key="2">
    <source>
        <dbReference type="ARBA" id="ARBA00023125"/>
    </source>
</evidence>
<organism evidence="5 6">
    <name type="scientific">Hyphococcus flavus</name>
    <dbReference type="NCBI Taxonomy" id="1866326"/>
    <lineage>
        <taxon>Bacteria</taxon>
        <taxon>Pseudomonadati</taxon>
        <taxon>Pseudomonadota</taxon>
        <taxon>Alphaproteobacteria</taxon>
        <taxon>Parvularculales</taxon>
        <taxon>Parvularculaceae</taxon>
        <taxon>Hyphococcus</taxon>
    </lineage>
</organism>
<dbReference type="InterPro" id="IPR011991">
    <property type="entry name" value="ArsR-like_HTH"/>
</dbReference>
<dbReference type="SUPFAM" id="SSF46785">
    <property type="entry name" value="Winged helix' DNA-binding domain"/>
    <property type="match status" value="1"/>
</dbReference>
<gene>
    <name evidence="5" type="ORF">PUV54_07340</name>
</gene>
<keyword evidence="1" id="KW-0805">Transcription regulation</keyword>
<dbReference type="InterPro" id="IPR036388">
    <property type="entry name" value="WH-like_DNA-bd_sf"/>
</dbReference>
<dbReference type="CDD" id="cd00090">
    <property type="entry name" value="HTH_ARSR"/>
    <property type="match status" value="1"/>
</dbReference>
<keyword evidence="6" id="KW-1185">Reference proteome</keyword>
<dbReference type="Pfam" id="PF12840">
    <property type="entry name" value="HTH_20"/>
    <property type="match status" value="1"/>
</dbReference>
<dbReference type="InterPro" id="IPR051011">
    <property type="entry name" value="Metal_resp_trans_reg"/>
</dbReference>
<evidence type="ECO:0000313" key="5">
    <source>
        <dbReference type="EMBL" id="WDI33009.1"/>
    </source>
</evidence>
<keyword evidence="3" id="KW-0804">Transcription</keyword>
<keyword evidence="2" id="KW-0238">DNA-binding</keyword>
<protein>
    <submittedName>
        <fullName evidence="5">Metalloregulator ArsR/SmtB family transcription factor</fullName>
    </submittedName>
</protein>
<evidence type="ECO:0000256" key="3">
    <source>
        <dbReference type="ARBA" id="ARBA00023163"/>
    </source>
</evidence>
<dbReference type="PRINTS" id="PR00778">
    <property type="entry name" value="HTHARSR"/>
</dbReference>
<dbReference type="GO" id="GO:0003677">
    <property type="term" value="F:DNA binding"/>
    <property type="evidence" value="ECO:0007669"/>
    <property type="project" value="UniProtKB-KW"/>
</dbReference>
<dbReference type="SMART" id="SM00418">
    <property type="entry name" value="HTH_ARSR"/>
    <property type="match status" value="1"/>
</dbReference>
<dbReference type="PANTHER" id="PTHR43132">
    <property type="entry name" value="ARSENICAL RESISTANCE OPERON REPRESSOR ARSR-RELATED"/>
    <property type="match status" value="1"/>
</dbReference>
<accession>A0AAE9ZDJ3</accession>
<dbReference type="InterPro" id="IPR001845">
    <property type="entry name" value="HTH_ArsR_DNA-bd_dom"/>
</dbReference>